<dbReference type="OrthoDB" id="2987886at2"/>
<feature type="transmembrane region" description="Helical" evidence="1">
    <location>
        <begin position="239"/>
        <end position="266"/>
    </location>
</feature>
<evidence type="ECO:0000313" key="3">
    <source>
        <dbReference type="Proteomes" id="UP000192527"/>
    </source>
</evidence>
<evidence type="ECO:0008006" key="4">
    <source>
        <dbReference type="Google" id="ProtNLM"/>
    </source>
</evidence>
<reference evidence="2 3" key="1">
    <citation type="submission" date="2017-04" db="EMBL/GenBank/DDBJ databases">
        <title>The whole genome sequencing and assembly of Halobacillus mangrovi strain.</title>
        <authorList>
            <person name="Lee S.-J."/>
            <person name="Park M.-K."/>
            <person name="Kim J.-Y."/>
            <person name="Lee Y.-J."/>
            <person name="Yi H."/>
            <person name="Bahn Y.-S."/>
            <person name="Kim J.F."/>
            <person name="Lee D.-W."/>
        </authorList>
    </citation>
    <scope>NUCLEOTIDE SEQUENCE [LARGE SCALE GENOMIC DNA]</scope>
    <source>
        <strain evidence="2 3">KTB 131</strain>
    </source>
</reference>
<feature type="transmembrane region" description="Helical" evidence="1">
    <location>
        <begin position="278"/>
        <end position="301"/>
    </location>
</feature>
<keyword evidence="1" id="KW-0812">Transmembrane</keyword>
<dbReference type="RefSeq" id="WP_085027193.1">
    <property type="nucleotide sequence ID" value="NZ_CP020772.1"/>
</dbReference>
<dbReference type="PANTHER" id="PTHR41324:SF1">
    <property type="entry name" value="DUF2232 DOMAIN-CONTAINING PROTEIN"/>
    <property type="match status" value="1"/>
</dbReference>
<proteinExistence type="predicted"/>
<dbReference type="EMBL" id="CP020772">
    <property type="protein sequence ID" value="ARI75552.1"/>
    <property type="molecule type" value="Genomic_DNA"/>
</dbReference>
<dbReference type="STRING" id="402384.HM131_01355"/>
<evidence type="ECO:0000313" key="2">
    <source>
        <dbReference type="EMBL" id="ARI75552.1"/>
    </source>
</evidence>
<dbReference type="Gene3D" id="1.10.1760.20">
    <property type="match status" value="1"/>
</dbReference>
<feature type="transmembrane region" description="Helical" evidence="1">
    <location>
        <begin position="101"/>
        <end position="124"/>
    </location>
</feature>
<accession>A0A1W5ZQJ8</accession>
<evidence type="ECO:0000256" key="1">
    <source>
        <dbReference type="SAM" id="Phobius"/>
    </source>
</evidence>
<dbReference type="KEGG" id="hmn:HM131_01355"/>
<feature type="transmembrane region" description="Helical" evidence="1">
    <location>
        <begin position="56"/>
        <end position="89"/>
    </location>
</feature>
<name>A0A1W5ZQJ8_9BACI</name>
<dbReference type="PANTHER" id="PTHR41324">
    <property type="entry name" value="MEMBRANE PROTEIN-RELATED"/>
    <property type="match status" value="1"/>
</dbReference>
<keyword evidence="1" id="KW-1133">Transmembrane helix</keyword>
<gene>
    <name evidence="2" type="ORF">HM131_01355</name>
</gene>
<keyword evidence="1" id="KW-0472">Membrane</keyword>
<keyword evidence="3" id="KW-1185">Reference proteome</keyword>
<feature type="transmembrane region" description="Helical" evidence="1">
    <location>
        <begin position="173"/>
        <end position="194"/>
    </location>
</feature>
<feature type="transmembrane region" description="Helical" evidence="1">
    <location>
        <begin position="12"/>
        <end position="36"/>
    </location>
</feature>
<dbReference type="InterPro" id="IPR018710">
    <property type="entry name" value="DUF2232"/>
</dbReference>
<dbReference type="Pfam" id="PF09991">
    <property type="entry name" value="DUF2232"/>
    <property type="match status" value="1"/>
</dbReference>
<dbReference type="AlphaFoldDB" id="A0A1W5ZQJ8"/>
<dbReference type="Proteomes" id="UP000192527">
    <property type="component" value="Chromosome"/>
</dbReference>
<protein>
    <recommendedName>
        <fullName evidence="4">DUF2232 domain-containing protein</fullName>
    </recommendedName>
</protein>
<sequence>MNNTKRITEGALMTGIYLLLLLVIIFLPGIIGSILLFTLPVPFVFYSYRHGWKAGLLMFVASIIFTTLFATVVSLPVTLLAGVGGLFLGGAMHKERSPYETWAIGSVGFIIGIVGIYLVTQLFFGINWMDQIRESLNQAFTMTENMFGGMLQGEDSEQQLELIREQINRLPDIVPSILAITGISFAIVSQWLTYKLINRIENKKFKFATFRNFRLPTSVLWYYFVAMIVHYVTIEGNGIFYLAAINVFTLTGILIALQGFSFIFFYAHMKKWSKAIPAVAIVLSLLLPQILLYLVRILGIIDIGFPLRKRVEEKK</sequence>
<organism evidence="2 3">
    <name type="scientific">Halobacillus mangrovi</name>
    <dbReference type="NCBI Taxonomy" id="402384"/>
    <lineage>
        <taxon>Bacteria</taxon>
        <taxon>Bacillati</taxon>
        <taxon>Bacillota</taxon>
        <taxon>Bacilli</taxon>
        <taxon>Bacillales</taxon>
        <taxon>Bacillaceae</taxon>
        <taxon>Halobacillus</taxon>
    </lineage>
</organism>
<feature type="transmembrane region" description="Helical" evidence="1">
    <location>
        <begin position="215"/>
        <end position="233"/>
    </location>
</feature>